<dbReference type="KEGG" id="bcg:BCG9842_A0054"/>
<dbReference type="HOGENOM" id="CLU_3058201_0_0_9"/>
<evidence type="ECO:0000313" key="1">
    <source>
        <dbReference type="EMBL" id="ACK98747.1"/>
    </source>
</evidence>
<protein>
    <submittedName>
        <fullName evidence="1">Uncharacterized protein</fullName>
    </submittedName>
</protein>
<gene>
    <name evidence="1" type="ordered locus">BCG9842_A0054</name>
</gene>
<accession>B7IZP7</accession>
<dbReference type="AlphaFoldDB" id="B7IZP7"/>
<keyword evidence="1" id="KW-0614">Plasmid</keyword>
<dbReference type="Proteomes" id="UP000006744">
    <property type="component" value="Plasmid pG9842_140"/>
</dbReference>
<proteinExistence type="predicted"/>
<geneLocation type="plasmid" evidence="1 2">
    <name>pG9842_140</name>
</geneLocation>
<sequence>MEIVLKEIHNKALKKASTDDTPNSKEKTMTYVNKSKFFRIKFKKFNQFKINEE</sequence>
<dbReference type="EMBL" id="CP001188">
    <property type="protein sequence ID" value="ACK98747.1"/>
    <property type="molecule type" value="Genomic_DNA"/>
</dbReference>
<organism evidence="1 2">
    <name type="scientific">Bacillus cereus (strain G9842)</name>
    <dbReference type="NCBI Taxonomy" id="405531"/>
    <lineage>
        <taxon>Bacteria</taxon>
        <taxon>Bacillati</taxon>
        <taxon>Bacillota</taxon>
        <taxon>Bacilli</taxon>
        <taxon>Bacillales</taxon>
        <taxon>Bacillaceae</taxon>
        <taxon>Bacillus</taxon>
        <taxon>Bacillus cereus group</taxon>
    </lineage>
</organism>
<evidence type="ECO:0000313" key="2">
    <source>
        <dbReference type="Proteomes" id="UP000006744"/>
    </source>
</evidence>
<name>B7IZP7_BACC2</name>
<reference evidence="1 2" key="1">
    <citation type="submission" date="2008-10" db="EMBL/GenBank/DDBJ databases">
        <title>Genome sequence of Bacillus cereus G9842.</title>
        <authorList>
            <person name="Dodson R.J."/>
            <person name="Durkin A.S."/>
            <person name="Rosovitz M.J."/>
            <person name="Rasko D.A."/>
            <person name="Hoffmaster A."/>
            <person name="Ravel J."/>
            <person name="Sutton G."/>
        </authorList>
    </citation>
    <scope>NUCLEOTIDE SEQUENCE [LARGE SCALE GENOMIC DNA]</scope>
    <source>
        <strain evidence="1 2">G9842</strain>
        <plasmid evidence="1 2">pG9842_140</plasmid>
    </source>
</reference>